<evidence type="ECO:0000259" key="7">
    <source>
        <dbReference type="PROSITE" id="PS50600"/>
    </source>
</evidence>
<reference evidence="8" key="1">
    <citation type="submission" date="2021-04" db="EMBL/GenBank/DDBJ databases">
        <authorList>
            <consortium name="Wellcome Sanger Institute Data Sharing"/>
        </authorList>
    </citation>
    <scope>NUCLEOTIDE SEQUENCE [LARGE SCALE GENOMIC DNA]</scope>
</reference>
<sequence length="1041" mass="117280">MMERRRALTIPFTADHERLMENPLKIPITCFSSECGKSERQVSWTAIAGCKLKQNDTQHKNGSMLLDHNHASMFRLEMARRKPCLILQDVLKTEQGRTYMQRIKQSCTLGNTGKVASTQRQSGRSREETLICREMKSSPREARKDTNNSVTPKRDQMTTSSPSPRNRLRRRLKTADDEDDKEDIEEITIGKVKGADKFTVVDCGLSVTWKPAEDTRGCDEMSPRSITDRCTDPEKEVQHTIKRKRRDSESGSQCNGTGSPKRHRESVLRLTGENGRDGGATPVRVCLLESGEDGDLEDLGRSIVQFTVGGDDKTEVLVPLISSSLEAGDVISTPSRRLSHNQDTTTPTSPSEPIVLSSDDEESGDVAQDRSPAVHSEAVTNHKEATDIHNMQVLRVVVDDLPGSGALPPTPSTDYPCMSIAFTTLHCGGYQGEANGEMMMAGNKIIIPLKDTSEHVEDILTFGREELRRYSVWEQDEMEAQQLLLGGDKDPSPAAVLLLCVSETAAAALQRDLRKLYVRQDGSTNTGQASPFILLSLRHPLEGMEGALLRSLLDIDCLKSLTHEQSMANHGSHTISAWENIQTPVLSLDESIDLIRKTGLDSNLLSLLGLETTDPGLKTDQDVTHSDKNTTANVILEIEPHKETVLELETAPVEDTWTQVNPDEDQKEQELEHPSEKKKEEPTNLYTLCHRRSKGSYSVSVCKPASNWIRYKHQGLAHRLIQFPPPPLKGGITVTMEDLQCLDSGQFLNDVIIDFYLKYLLQNASADVAERSHIFSSFFYKQLTRRDNASEGTTSDSCQRQRRHQRVKTWTRHVDIFEKDFLFVPVNQEAHWYLVVICFPGLEEPKIEAWTGPLSWTGEVQDQDEAHGSKSPNVIAETRLTLNHSDSVDTETENSQEESTKDPPPGPVNCTELTCQKMAVCKRPCILIMDSLKLSLHERVFKLLREYLQSEWEARRGSSRDFGPDQMKSTHCQVPLQDNSSDCGLYLLQYVESFLKDPVVHFDLPLHLERWFPRQKVRRKRDEIRDLVLNLYRHQNLESNG</sequence>
<dbReference type="SUPFAM" id="SSF54001">
    <property type="entry name" value="Cysteine proteinases"/>
    <property type="match status" value="1"/>
</dbReference>
<keyword evidence="2" id="KW-0597">Phosphoprotein</keyword>
<dbReference type="PANTHER" id="PTHR46896:SF2">
    <property type="entry name" value="SENTRIN-SPECIFIC PROTEASE 7"/>
    <property type="match status" value="1"/>
</dbReference>
<dbReference type="InterPro" id="IPR051947">
    <property type="entry name" value="Sentrin-specific_protease"/>
</dbReference>
<organism evidence="8 9">
    <name type="scientific">Anabas testudineus</name>
    <name type="common">Climbing perch</name>
    <name type="synonym">Anthias testudineus</name>
    <dbReference type="NCBI Taxonomy" id="64144"/>
    <lineage>
        <taxon>Eukaryota</taxon>
        <taxon>Metazoa</taxon>
        <taxon>Chordata</taxon>
        <taxon>Craniata</taxon>
        <taxon>Vertebrata</taxon>
        <taxon>Euteleostomi</taxon>
        <taxon>Actinopterygii</taxon>
        <taxon>Neopterygii</taxon>
        <taxon>Teleostei</taxon>
        <taxon>Neoteleostei</taxon>
        <taxon>Acanthomorphata</taxon>
        <taxon>Anabantaria</taxon>
        <taxon>Anabantiformes</taxon>
        <taxon>Anabantoidei</taxon>
        <taxon>Anabantidae</taxon>
        <taxon>Anabas</taxon>
    </lineage>
</organism>
<dbReference type="RefSeq" id="XP_026232733.1">
    <property type="nucleotide sequence ID" value="XM_026376948.1"/>
</dbReference>
<feature type="compositionally biased region" description="Basic and acidic residues" evidence="6">
    <location>
        <begin position="668"/>
        <end position="682"/>
    </location>
</feature>
<dbReference type="STRING" id="64144.ENSATEP00000011444"/>
<dbReference type="Ensembl" id="ENSATET00000011633.3">
    <property type="protein sequence ID" value="ENSATEP00000011444.1"/>
    <property type="gene ID" value="ENSATEG00000007992.3"/>
</dbReference>
<dbReference type="OMA" id="NDDSKCR"/>
<proteinExistence type="inferred from homology"/>
<feature type="region of interest" description="Disordered" evidence="6">
    <location>
        <begin position="862"/>
        <end position="908"/>
    </location>
</feature>
<reference evidence="8" key="2">
    <citation type="submission" date="2025-08" db="UniProtKB">
        <authorList>
            <consortium name="Ensembl"/>
        </authorList>
    </citation>
    <scope>IDENTIFICATION</scope>
</reference>
<feature type="compositionally biased region" description="Basic and acidic residues" evidence="6">
    <location>
        <begin position="213"/>
        <end position="239"/>
    </location>
</feature>
<dbReference type="GO" id="GO:0016926">
    <property type="term" value="P:protein desumoylation"/>
    <property type="evidence" value="ECO:0007669"/>
    <property type="project" value="TreeGrafter"/>
</dbReference>
<dbReference type="GeneID" id="113173521"/>
<feature type="region of interest" description="Disordered" evidence="6">
    <location>
        <begin position="111"/>
        <end position="181"/>
    </location>
</feature>
<evidence type="ECO:0000256" key="1">
    <source>
        <dbReference type="ARBA" id="ARBA00005234"/>
    </source>
</evidence>
<evidence type="ECO:0000313" key="9">
    <source>
        <dbReference type="Proteomes" id="UP000265040"/>
    </source>
</evidence>
<feature type="region of interest" description="Disordered" evidence="6">
    <location>
        <begin position="213"/>
        <end position="266"/>
    </location>
</feature>
<feature type="compositionally biased region" description="Basic and acidic residues" evidence="6">
    <location>
        <begin position="124"/>
        <end position="156"/>
    </location>
</feature>
<evidence type="ECO:0000313" key="8">
    <source>
        <dbReference type="Ensembl" id="ENSATEP00000011444.1"/>
    </source>
</evidence>
<reference evidence="8" key="3">
    <citation type="submission" date="2025-09" db="UniProtKB">
        <authorList>
            <consortium name="Ensembl"/>
        </authorList>
    </citation>
    <scope>IDENTIFICATION</scope>
</reference>
<keyword evidence="4" id="KW-0833">Ubl conjugation pathway</keyword>
<dbReference type="GO" id="GO:0005634">
    <property type="term" value="C:nucleus"/>
    <property type="evidence" value="ECO:0007669"/>
    <property type="project" value="TreeGrafter"/>
</dbReference>
<evidence type="ECO:0000256" key="2">
    <source>
        <dbReference type="ARBA" id="ARBA00022553"/>
    </source>
</evidence>
<dbReference type="PROSITE" id="PS50600">
    <property type="entry name" value="ULP_PROTEASE"/>
    <property type="match status" value="1"/>
</dbReference>
<evidence type="ECO:0000256" key="5">
    <source>
        <dbReference type="ARBA" id="ARBA00022801"/>
    </source>
</evidence>
<dbReference type="Gene3D" id="1.10.418.20">
    <property type="match status" value="2"/>
</dbReference>
<dbReference type="AlphaFoldDB" id="A0A3Q1HVN5"/>
<feature type="region of interest" description="Disordered" evidence="6">
    <location>
        <begin position="332"/>
        <end position="385"/>
    </location>
</feature>
<dbReference type="Pfam" id="PF02902">
    <property type="entry name" value="Peptidase_C48"/>
    <property type="match status" value="1"/>
</dbReference>
<evidence type="ECO:0000256" key="6">
    <source>
        <dbReference type="SAM" id="MobiDB-lite"/>
    </source>
</evidence>
<keyword evidence="3" id="KW-0645">Protease</keyword>
<keyword evidence="9" id="KW-1185">Reference proteome</keyword>
<keyword evidence="5" id="KW-0378">Hydrolase</keyword>
<dbReference type="Gene3D" id="3.30.310.130">
    <property type="entry name" value="Ubiquitin-related"/>
    <property type="match status" value="2"/>
</dbReference>
<dbReference type="PANTHER" id="PTHR46896">
    <property type="entry name" value="SENTRIN-SPECIFIC PROTEASE"/>
    <property type="match status" value="1"/>
</dbReference>
<name>A0A3Q1HVN5_ANATE</name>
<dbReference type="InterPro" id="IPR003653">
    <property type="entry name" value="Peptidase_C48_C"/>
</dbReference>
<feature type="domain" description="Ubiquitin-like protease family profile" evidence="7">
    <location>
        <begin position="732"/>
        <end position="994"/>
    </location>
</feature>
<dbReference type="GO" id="GO:0070139">
    <property type="term" value="F:SUMO-specific endopeptidase activity"/>
    <property type="evidence" value="ECO:0007669"/>
    <property type="project" value="TreeGrafter"/>
</dbReference>
<comment type="similarity">
    <text evidence="1">Belongs to the peptidase C48 family.</text>
</comment>
<dbReference type="OrthoDB" id="442460at2759"/>
<dbReference type="GeneTree" id="ENSGT00940000157308"/>
<dbReference type="CTD" id="57337"/>
<feature type="compositionally biased region" description="Polar residues" evidence="6">
    <location>
        <begin position="111"/>
        <end position="122"/>
    </location>
</feature>
<feature type="region of interest" description="Disordered" evidence="6">
    <location>
        <begin position="653"/>
        <end position="682"/>
    </location>
</feature>
<dbReference type="InParanoid" id="A0A3Q1HVN5"/>
<feature type="compositionally biased region" description="Polar residues" evidence="6">
    <location>
        <begin position="332"/>
        <end position="351"/>
    </location>
</feature>
<evidence type="ECO:0000256" key="3">
    <source>
        <dbReference type="ARBA" id="ARBA00022670"/>
    </source>
</evidence>
<dbReference type="GO" id="GO:0006508">
    <property type="term" value="P:proteolysis"/>
    <property type="evidence" value="ECO:0007669"/>
    <property type="project" value="UniProtKB-KW"/>
</dbReference>
<protein>
    <recommendedName>
        <fullName evidence="7">Ubiquitin-like protease family profile domain-containing protein</fullName>
    </recommendedName>
</protein>
<accession>A0A3Q1HVN5</accession>
<dbReference type="InterPro" id="IPR038765">
    <property type="entry name" value="Papain-like_cys_pep_sf"/>
</dbReference>
<evidence type="ECO:0000256" key="4">
    <source>
        <dbReference type="ARBA" id="ARBA00022786"/>
    </source>
</evidence>
<dbReference type="GO" id="GO:0005737">
    <property type="term" value="C:cytoplasm"/>
    <property type="evidence" value="ECO:0007669"/>
    <property type="project" value="TreeGrafter"/>
</dbReference>
<dbReference type="Proteomes" id="UP000265040">
    <property type="component" value="Chromosome 21"/>
</dbReference>